<name>A0ABQ9WMR1_9EUKA</name>
<sequence length="96" mass="9976">MSCSTRIQLPQIPTIRAGSAGTLKVAQADRVVSAITSPFSSISSNEIENDIPAGNASHSEQLHMIAQDSPTREHDAVLIRAGAAGVENVIGPASKQ</sequence>
<reference evidence="1 2" key="1">
    <citation type="journal article" date="2022" name="bioRxiv">
        <title>Genomics of Preaxostyla Flagellates Illuminates Evolutionary Transitions and the Path Towards Mitochondrial Loss.</title>
        <authorList>
            <person name="Novak L.V.F."/>
            <person name="Treitli S.C."/>
            <person name="Pyrih J."/>
            <person name="Halakuc P."/>
            <person name="Pipaliya S.V."/>
            <person name="Vacek V."/>
            <person name="Brzon O."/>
            <person name="Soukal P."/>
            <person name="Eme L."/>
            <person name="Dacks J.B."/>
            <person name="Karnkowska A."/>
            <person name="Elias M."/>
            <person name="Hampl V."/>
        </authorList>
    </citation>
    <scope>NUCLEOTIDE SEQUENCE [LARGE SCALE GENOMIC DNA]</scope>
    <source>
        <strain evidence="1">NAU3</strain>
        <tissue evidence="1">Gut</tissue>
    </source>
</reference>
<accession>A0ABQ9WMR1</accession>
<proteinExistence type="predicted"/>
<gene>
    <name evidence="1" type="ORF">BLNAU_25298</name>
</gene>
<evidence type="ECO:0000313" key="2">
    <source>
        <dbReference type="Proteomes" id="UP001281761"/>
    </source>
</evidence>
<protein>
    <submittedName>
        <fullName evidence="1">Uncharacterized protein</fullName>
    </submittedName>
</protein>
<comment type="caution">
    <text evidence="1">The sequence shown here is derived from an EMBL/GenBank/DDBJ whole genome shotgun (WGS) entry which is preliminary data.</text>
</comment>
<dbReference type="EMBL" id="JARBJD010000873">
    <property type="protein sequence ID" value="KAK2939791.1"/>
    <property type="molecule type" value="Genomic_DNA"/>
</dbReference>
<evidence type="ECO:0000313" key="1">
    <source>
        <dbReference type="EMBL" id="KAK2939791.1"/>
    </source>
</evidence>
<keyword evidence="2" id="KW-1185">Reference proteome</keyword>
<dbReference type="Proteomes" id="UP001281761">
    <property type="component" value="Unassembled WGS sequence"/>
</dbReference>
<organism evidence="1 2">
    <name type="scientific">Blattamonas nauphoetae</name>
    <dbReference type="NCBI Taxonomy" id="2049346"/>
    <lineage>
        <taxon>Eukaryota</taxon>
        <taxon>Metamonada</taxon>
        <taxon>Preaxostyla</taxon>
        <taxon>Oxymonadida</taxon>
        <taxon>Blattamonas</taxon>
    </lineage>
</organism>